<dbReference type="Proteomes" id="UP001233314">
    <property type="component" value="Unassembled WGS sequence"/>
</dbReference>
<keyword evidence="3" id="KW-1185">Reference proteome</keyword>
<comment type="caution">
    <text evidence="2">The sequence shown here is derived from an EMBL/GenBank/DDBJ whole genome shotgun (WGS) entry which is preliminary data.</text>
</comment>
<name>A0ABT9B1L1_9ACTN</name>
<dbReference type="RefSeq" id="WP_305028105.1">
    <property type="nucleotide sequence ID" value="NZ_JAUQTA010000001.1"/>
</dbReference>
<sequence length="104" mass="10620">MSDYSPPLPDQKTLRWRDRLFGWRAVAATTLASVILGSAGGAALAAAADGSGNDRRGFPGRGQFPANGQLPGGLTGGQNQTGHLPPGVPGKLPATLPRSTDEEA</sequence>
<protein>
    <submittedName>
        <fullName evidence="2">Uncharacterized protein</fullName>
    </submittedName>
</protein>
<feature type="region of interest" description="Disordered" evidence="1">
    <location>
        <begin position="47"/>
        <end position="104"/>
    </location>
</feature>
<proteinExistence type="predicted"/>
<evidence type="ECO:0000313" key="2">
    <source>
        <dbReference type="EMBL" id="MDO7868746.1"/>
    </source>
</evidence>
<gene>
    <name evidence="2" type="ORF">Q5722_10240</name>
</gene>
<evidence type="ECO:0000256" key="1">
    <source>
        <dbReference type="SAM" id="MobiDB-lite"/>
    </source>
</evidence>
<reference evidence="2 3" key="1">
    <citation type="submission" date="2023-07" db="EMBL/GenBank/DDBJ databases">
        <title>Nocardioides sp. nov WY-20 isolated from soil.</title>
        <authorList>
            <person name="Liu B."/>
            <person name="Wan Y."/>
        </authorList>
    </citation>
    <scope>NUCLEOTIDE SEQUENCE [LARGE SCALE GENOMIC DNA]</scope>
    <source>
        <strain evidence="2 3">WY-20</strain>
    </source>
</reference>
<dbReference type="EMBL" id="JAUQTA010000001">
    <property type="protein sequence ID" value="MDO7868746.1"/>
    <property type="molecule type" value="Genomic_DNA"/>
</dbReference>
<evidence type="ECO:0000313" key="3">
    <source>
        <dbReference type="Proteomes" id="UP001233314"/>
    </source>
</evidence>
<accession>A0ABT9B1L1</accession>
<organism evidence="2 3">
    <name type="scientific">Nocardioides jiangxiensis</name>
    <dbReference type="NCBI Taxonomy" id="3064524"/>
    <lineage>
        <taxon>Bacteria</taxon>
        <taxon>Bacillati</taxon>
        <taxon>Actinomycetota</taxon>
        <taxon>Actinomycetes</taxon>
        <taxon>Propionibacteriales</taxon>
        <taxon>Nocardioidaceae</taxon>
        <taxon>Nocardioides</taxon>
    </lineage>
</organism>